<proteinExistence type="predicted"/>
<feature type="domain" description="RH1" evidence="4">
    <location>
        <begin position="1"/>
        <end position="83"/>
    </location>
</feature>
<keyword evidence="1 2" id="KW-0175">Coiled coil</keyword>
<dbReference type="GO" id="GO:0060271">
    <property type="term" value="P:cilium assembly"/>
    <property type="evidence" value="ECO:0007669"/>
    <property type="project" value="TreeGrafter"/>
</dbReference>
<dbReference type="Pfam" id="PF09744">
    <property type="entry name" value="RH1"/>
    <property type="match status" value="1"/>
</dbReference>
<protein>
    <recommendedName>
        <fullName evidence="4">RH1 domain-containing protein</fullName>
    </recommendedName>
</protein>
<gene>
    <name evidence="5" type="ORF">BV898_10661</name>
</gene>
<name>A0A1W0WJ10_HYPEX</name>
<sequence length="256" mass="29010">MERAPYVNVVDVYEAASDIGRDLEQLAEKYGADAIDKLVPKVCIVLEQLEQSVVRAERQNAFRSELQTATEQMEASLKERNQARLRHETEVTRMFMDWHQEVSELTVTMDALIQENEKLRQRVSERCINTSEEDPSQGEGVAVQSDIKTLELETVSPRSPAPTVFTEKSSTSGADYQEDNPRPVDAPRFTLNELRNLINDRNQLVMELIDELVPISCKGIISPLAEEDLASPIQNVVKKDRESKLRTSIPRRNASN</sequence>
<feature type="region of interest" description="Disordered" evidence="3">
    <location>
        <begin position="154"/>
        <end position="184"/>
    </location>
</feature>
<dbReference type="Gene3D" id="1.20.58.1770">
    <property type="match status" value="1"/>
</dbReference>
<dbReference type="AlphaFoldDB" id="A0A1W0WJ10"/>
<dbReference type="OrthoDB" id="10069524at2759"/>
<evidence type="ECO:0000256" key="3">
    <source>
        <dbReference type="SAM" id="MobiDB-lite"/>
    </source>
</evidence>
<evidence type="ECO:0000256" key="2">
    <source>
        <dbReference type="SAM" id="Coils"/>
    </source>
</evidence>
<keyword evidence="6" id="KW-1185">Reference proteome</keyword>
<evidence type="ECO:0000259" key="4">
    <source>
        <dbReference type="PROSITE" id="PS51776"/>
    </source>
</evidence>
<dbReference type="Proteomes" id="UP000192578">
    <property type="component" value="Unassembled WGS sequence"/>
</dbReference>
<dbReference type="EMBL" id="MTYJ01000093">
    <property type="protein sequence ID" value="OQV15147.1"/>
    <property type="molecule type" value="Genomic_DNA"/>
</dbReference>
<evidence type="ECO:0000313" key="5">
    <source>
        <dbReference type="EMBL" id="OQV15147.1"/>
    </source>
</evidence>
<evidence type="ECO:0000256" key="1">
    <source>
        <dbReference type="ARBA" id="ARBA00023054"/>
    </source>
</evidence>
<dbReference type="PANTHER" id="PTHR21502:SF2">
    <property type="entry name" value="RILP-LIKE PROTEIN 2"/>
    <property type="match status" value="1"/>
</dbReference>
<reference evidence="6" key="1">
    <citation type="submission" date="2017-01" db="EMBL/GenBank/DDBJ databases">
        <title>Comparative genomics of anhydrobiosis in the tardigrade Hypsibius dujardini.</title>
        <authorList>
            <person name="Yoshida Y."/>
            <person name="Koutsovoulos G."/>
            <person name="Laetsch D."/>
            <person name="Stevens L."/>
            <person name="Kumar S."/>
            <person name="Horikawa D."/>
            <person name="Ishino K."/>
            <person name="Komine S."/>
            <person name="Tomita M."/>
            <person name="Blaxter M."/>
            <person name="Arakawa K."/>
        </authorList>
    </citation>
    <scope>NUCLEOTIDE SEQUENCE [LARGE SCALE GENOMIC DNA]</scope>
    <source>
        <strain evidence="6">Z151</strain>
    </source>
</reference>
<dbReference type="PROSITE" id="PS51776">
    <property type="entry name" value="RH1"/>
    <property type="match status" value="1"/>
</dbReference>
<comment type="caution">
    <text evidence="5">The sequence shown here is derived from an EMBL/GenBank/DDBJ whole genome shotgun (WGS) entry which is preliminary data.</text>
</comment>
<evidence type="ECO:0000313" key="6">
    <source>
        <dbReference type="Proteomes" id="UP000192578"/>
    </source>
</evidence>
<dbReference type="GO" id="GO:0036064">
    <property type="term" value="C:ciliary basal body"/>
    <property type="evidence" value="ECO:0007669"/>
    <property type="project" value="TreeGrafter"/>
</dbReference>
<dbReference type="CDD" id="cd14445">
    <property type="entry name" value="RILP-like"/>
    <property type="match status" value="1"/>
</dbReference>
<dbReference type="GO" id="GO:0005737">
    <property type="term" value="C:cytoplasm"/>
    <property type="evidence" value="ECO:0007669"/>
    <property type="project" value="TreeGrafter"/>
</dbReference>
<dbReference type="InterPro" id="IPR034743">
    <property type="entry name" value="RH1"/>
</dbReference>
<organism evidence="5 6">
    <name type="scientific">Hypsibius exemplaris</name>
    <name type="common">Freshwater tardigrade</name>
    <dbReference type="NCBI Taxonomy" id="2072580"/>
    <lineage>
        <taxon>Eukaryota</taxon>
        <taxon>Metazoa</taxon>
        <taxon>Ecdysozoa</taxon>
        <taxon>Tardigrada</taxon>
        <taxon>Eutardigrada</taxon>
        <taxon>Parachela</taxon>
        <taxon>Hypsibioidea</taxon>
        <taxon>Hypsibiidae</taxon>
        <taxon>Hypsibius</taxon>
    </lineage>
</organism>
<dbReference type="GO" id="GO:0051959">
    <property type="term" value="F:dynein light intermediate chain binding"/>
    <property type="evidence" value="ECO:0007669"/>
    <property type="project" value="TreeGrafter"/>
</dbReference>
<dbReference type="GO" id="GO:0031267">
    <property type="term" value="F:small GTPase binding"/>
    <property type="evidence" value="ECO:0007669"/>
    <property type="project" value="TreeGrafter"/>
</dbReference>
<accession>A0A1W0WJ10</accession>
<feature type="coiled-coil region" evidence="2">
    <location>
        <begin position="46"/>
        <end position="122"/>
    </location>
</feature>
<dbReference type="PANTHER" id="PTHR21502">
    <property type="entry name" value="ZINC FINGER PROTEIN DZIP1"/>
    <property type="match status" value="1"/>
</dbReference>
<dbReference type="InterPro" id="IPR051241">
    <property type="entry name" value="DZIP_RILPL"/>
</dbReference>